<evidence type="ECO:0000256" key="4">
    <source>
        <dbReference type="PROSITE-ProRule" id="PRU00175"/>
    </source>
</evidence>
<keyword evidence="9" id="KW-1185">Reference proteome</keyword>
<dbReference type="InterPro" id="IPR003877">
    <property type="entry name" value="SPRY_dom"/>
</dbReference>
<dbReference type="PRINTS" id="PR01407">
    <property type="entry name" value="BUTYPHLNCDUF"/>
</dbReference>
<evidence type="ECO:0000259" key="7">
    <source>
        <dbReference type="PROSITE" id="PS50188"/>
    </source>
</evidence>
<dbReference type="PANTHER" id="PTHR24103">
    <property type="entry name" value="E3 UBIQUITIN-PROTEIN LIGASE TRIM"/>
    <property type="match status" value="1"/>
</dbReference>
<keyword evidence="5" id="KW-1133">Transmembrane helix</keyword>
<dbReference type="Pfam" id="PF13765">
    <property type="entry name" value="PRY"/>
    <property type="match status" value="1"/>
</dbReference>
<feature type="transmembrane region" description="Helical" evidence="5">
    <location>
        <begin position="115"/>
        <end position="135"/>
    </location>
</feature>
<dbReference type="InterPro" id="IPR003879">
    <property type="entry name" value="Butyrophylin_SPRY"/>
</dbReference>
<name>A0A3Q1KEQ2_ANATE</name>
<reference evidence="8" key="2">
    <citation type="submission" date="2025-08" db="UniProtKB">
        <authorList>
            <consortium name="Ensembl"/>
        </authorList>
    </citation>
    <scope>IDENTIFICATION</scope>
</reference>
<keyword evidence="5" id="KW-0472">Membrane</keyword>
<dbReference type="InterPro" id="IPR043136">
    <property type="entry name" value="B30.2/SPRY_sf"/>
</dbReference>
<dbReference type="InterPro" id="IPR001870">
    <property type="entry name" value="B30.2/SPRY"/>
</dbReference>
<dbReference type="GO" id="GO:0008270">
    <property type="term" value="F:zinc ion binding"/>
    <property type="evidence" value="ECO:0007669"/>
    <property type="project" value="UniProtKB-KW"/>
</dbReference>
<dbReference type="SMART" id="SM00589">
    <property type="entry name" value="PRY"/>
    <property type="match status" value="1"/>
</dbReference>
<dbReference type="InterPro" id="IPR013083">
    <property type="entry name" value="Znf_RING/FYVE/PHD"/>
</dbReference>
<accession>A0A3Q1KEQ2</accession>
<dbReference type="Pfam" id="PF00622">
    <property type="entry name" value="SPRY"/>
    <property type="match status" value="1"/>
</dbReference>
<reference evidence="8" key="1">
    <citation type="submission" date="2021-04" db="EMBL/GenBank/DDBJ databases">
        <authorList>
            <consortium name="Wellcome Sanger Institute Data Sharing"/>
        </authorList>
    </citation>
    <scope>NUCLEOTIDE SEQUENCE [LARGE SCALE GENOMIC DNA]</scope>
</reference>
<feature type="domain" description="RING-type" evidence="6">
    <location>
        <begin position="15"/>
        <end position="55"/>
    </location>
</feature>
<dbReference type="InterPro" id="IPR006574">
    <property type="entry name" value="PRY"/>
</dbReference>
<dbReference type="PROSITE" id="PS50089">
    <property type="entry name" value="ZF_RING_2"/>
    <property type="match status" value="1"/>
</dbReference>
<proteinExistence type="predicted"/>
<dbReference type="SUPFAM" id="SSF57850">
    <property type="entry name" value="RING/U-box"/>
    <property type="match status" value="1"/>
</dbReference>
<evidence type="ECO:0000256" key="2">
    <source>
        <dbReference type="ARBA" id="ARBA00022771"/>
    </source>
</evidence>
<dbReference type="InterPro" id="IPR001841">
    <property type="entry name" value="Znf_RING"/>
</dbReference>
<keyword evidence="2 4" id="KW-0863">Zinc-finger</keyword>
<dbReference type="STRING" id="64144.ENSATEP00000033896"/>
<keyword evidence="1" id="KW-0479">Metal-binding</keyword>
<dbReference type="Pfam" id="PF13445">
    <property type="entry name" value="zf-RING_UBOX"/>
    <property type="match status" value="1"/>
</dbReference>
<dbReference type="Ensembl" id="ENSATET00000034386.2">
    <property type="protein sequence ID" value="ENSATEP00000033896.2"/>
    <property type="gene ID" value="ENSATEG00000023314.2"/>
</dbReference>
<organism evidence="8 9">
    <name type="scientific">Anabas testudineus</name>
    <name type="common">Climbing perch</name>
    <name type="synonym">Anthias testudineus</name>
    <dbReference type="NCBI Taxonomy" id="64144"/>
    <lineage>
        <taxon>Eukaryota</taxon>
        <taxon>Metazoa</taxon>
        <taxon>Chordata</taxon>
        <taxon>Craniata</taxon>
        <taxon>Vertebrata</taxon>
        <taxon>Euteleostomi</taxon>
        <taxon>Actinopterygii</taxon>
        <taxon>Neopterygii</taxon>
        <taxon>Teleostei</taxon>
        <taxon>Neoteleostei</taxon>
        <taxon>Acanthomorphata</taxon>
        <taxon>Anabantaria</taxon>
        <taxon>Anabantiformes</taxon>
        <taxon>Anabantoidei</taxon>
        <taxon>Anabantidae</taxon>
        <taxon>Anabas</taxon>
    </lineage>
</organism>
<dbReference type="InterPro" id="IPR017907">
    <property type="entry name" value="Znf_RING_CS"/>
</dbReference>
<dbReference type="Gene3D" id="2.60.120.920">
    <property type="match status" value="1"/>
</dbReference>
<feature type="domain" description="B30.2/SPRY" evidence="7">
    <location>
        <begin position="130"/>
        <end position="326"/>
    </location>
</feature>
<dbReference type="Proteomes" id="UP000265040">
    <property type="component" value="Chromosome 23"/>
</dbReference>
<dbReference type="FunFam" id="2.60.120.920:FF:000004">
    <property type="entry name" value="Butyrophilin subfamily 1 member A1"/>
    <property type="match status" value="1"/>
</dbReference>
<protein>
    <submittedName>
        <fullName evidence="8">Uncharacterized protein</fullName>
    </submittedName>
</protein>
<evidence type="ECO:0000313" key="8">
    <source>
        <dbReference type="Ensembl" id="ENSATEP00000033896.2"/>
    </source>
</evidence>
<dbReference type="SMART" id="SM00449">
    <property type="entry name" value="SPRY"/>
    <property type="match status" value="1"/>
</dbReference>
<dbReference type="InParanoid" id="A0A3Q1KEQ2"/>
<dbReference type="PROSITE" id="PS50188">
    <property type="entry name" value="B302_SPRY"/>
    <property type="match status" value="1"/>
</dbReference>
<dbReference type="OrthoDB" id="6105938at2759"/>
<dbReference type="InterPro" id="IPR013320">
    <property type="entry name" value="ConA-like_dom_sf"/>
</dbReference>
<sequence>MSSANYVLTEEKLLCCICLDVFTDPVTLPCGHNFCKDCITQHLNFNCQCKCPMCKEHVDKKYKLGVNTFISELAVQFRQSAGRKARSGAELHDAKLEEVSCDVPIGPKRKSKRSYFLLAVVLVSLTLFFITYLKLHSITLERAQQSAVDVTLDPDTAHPALILSDDGKQVHCGEVWRKLPDTSKRFTLAVHVLGKQSFSCGKFHYDVQVKGKTEWTVGVAQQSVNRKEEVELKPEDGYWTLSLRNGTAYFALDSHPVPVTVNSHPDTVKVFVDYEEGRVSFYDVDAAALLYSFTGCSFTEKLHPFFSPGNSDGGRNAAPLIISPIN</sequence>
<dbReference type="AlphaFoldDB" id="A0A3Q1KEQ2"/>
<keyword evidence="5" id="KW-0812">Transmembrane</keyword>
<dbReference type="InterPro" id="IPR050143">
    <property type="entry name" value="TRIM/RBCC"/>
</dbReference>
<keyword evidence="3" id="KW-0862">Zinc</keyword>
<dbReference type="SUPFAM" id="SSF49899">
    <property type="entry name" value="Concanavalin A-like lectins/glucanases"/>
    <property type="match status" value="1"/>
</dbReference>
<dbReference type="CDD" id="cd13733">
    <property type="entry name" value="SPRY_PRY_C-I_1"/>
    <property type="match status" value="1"/>
</dbReference>
<evidence type="ECO:0000256" key="5">
    <source>
        <dbReference type="SAM" id="Phobius"/>
    </source>
</evidence>
<dbReference type="PROSITE" id="PS00518">
    <property type="entry name" value="ZF_RING_1"/>
    <property type="match status" value="1"/>
</dbReference>
<evidence type="ECO:0000259" key="6">
    <source>
        <dbReference type="PROSITE" id="PS50089"/>
    </source>
</evidence>
<dbReference type="InterPro" id="IPR027370">
    <property type="entry name" value="Znf-RING_euk"/>
</dbReference>
<dbReference type="GeneTree" id="ENSGT01040000240400"/>
<evidence type="ECO:0000256" key="1">
    <source>
        <dbReference type="ARBA" id="ARBA00022723"/>
    </source>
</evidence>
<evidence type="ECO:0000313" key="9">
    <source>
        <dbReference type="Proteomes" id="UP000265040"/>
    </source>
</evidence>
<reference evidence="8" key="3">
    <citation type="submission" date="2025-09" db="UniProtKB">
        <authorList>
            <consortium name="Ensembl"/>
        </authorList>
    </citation>
    <scope>IDENTIFICATION</scope>
</reference>
<dbReference type="SMART" id="SM00184">
    <property type="entry name" value="RING"/>
    <property type="match status" value="1"/>
</dbReference>
<dbReference type="Gene3D" id="3.30.40.10">
    <property type="entry name" value="Zinc/RING finger domain, C3HC4 (zinc finger)"/>
    <property type="match status" value="1"/>
</dbReference>
<evidence type="ECO:0000256" key="3">
    <source>
        <dbReference type="ARBA" id="ARBA00022833"/>
    </source>
</evidence>